<keyword evidence="3" id="KW-1185">Reference proteome</keyword>
<comment type="caution">
    <text evidence="2">The sequence shown here is derived from an EMBL/GenBank/DDBJ whole genome shotgun (WGS) entry which is preliminary data.</text>
</comment>
<dbReference type="RefSeq" id="WP_378035236.1">
    <property type="nucleotide sequence ID" value="NZ_JBHSIV010000005.1"/>
</dbReference>
<evidence type="ECO:0000313" key="2">
    <source>
        <dbReference type="EMBL" id="MFC5061883.1"/>
    </source>
</evidence>
<dbReference type="EMBL" id="JBHSIV010000005">
    <property type="protein sequence ID" value="MFC5061883.1"/>
    <property type="molecule type" value="Genomic_DNA"/>
</dbReference>
<name>A0ABV9YGF7_9PSEU</name>
<accession>A0ABV9YGF7</accession>
<protein>
    <submittedName>
        <fullName evidence="2">Uncharacterized protein</fullName>
    </submittedName>
</protein>
<dbReference type="Proteomes" id="UP001595947">
    <property type="component" value="Unassembled WGS sequence"/>
</dbReference>
<sequence>MAKKHKDETVAAAKHPTNAGTPPPTTPAAPVGAAVEISRPVDVPNAHPASSGWVEPVGETLAVTVRTVRDLLPSRLPVFLGTTALLVTGLIDPPVALGLGLAFEAVRRWEPATPR</sequence>
<feature type="region of interest" description="Disordered" evidence="1">
    <location>
        <begin position="1"/>
        <end position="31"/>
    </location>
</feature>
<gene>
    <name evidence="2" type="ORF">ACFPBZ_06675</name>
</gene>
<reference evidence="3" key="1">
    <citation type="journal article" date="2019" name="Int. J. Syst. Evol. Microbiol.">
        <title>The Global Catalogue of Microorganisms (GCM) 10K type strain sequencing project: providing services to taxonomists for standard genome sequencing and annotation.</title>
        <authorList>
            <consortium name="The Broad Institute Genomics Platform"/>
            <consortium name="The Broad Institute Genome Sequencing Center for Infectious Disease"/>
            <person name="Wu L."/>
            <person name="Ma J."/>
        </authorList>
    </citation>
    <scope>NUCLEOTIDE SEQUENCE [LARGE SCALE GENOMIC DNA]</scope>
    <source>
        <strain evidence="3">CGMCC 4.7093</strain>
    </source>
</reference>
<evidence type="ECO:0000313" key="3">
    <source>
        <dbReference type="Proteomes" id="UP001595947"/>
    </source>
</evidence>
<organism evidence="2 3">
    <name type="scientific">Actinomycetospora atypica</name>
    <dbReference type="NCBI Taxonomy" id="1290095"/>
    <lineage>
        <taxon>Bacteria</taxon>
        <taxon>Bacillati</taxon>
        <taxon>Actinomycetota</taxon>
        <taxon>Actinomycetes</taxon>
        <taxon>Pseudonocardiales</taxon>
        <taxon>Pseudonocardiaceae</taxon>
        <taxon>Actinomycetospora</taxon>
    </lineage>
</organism>
<proteinExistence type="predicted"/>
<evidence type="ECO:0000256" key="1">
    <source>
        <dbReference type="SAM" id="MobiDB-lite"/>
    </source>
</evidence>